<accession>A0A3P7Q6B9</accession>
<sequence length="180" mass="19566">MDHSGGITTKRLAWSQEIELCDVGGMLPELVEGLTDRLSNYSTIASLAITDLISHTRASKIVPVLPAFTLAVKSALRLNNETIARRMVSLLKMICKAQPNLGPNLAPFMHGLLMHLNQWYTGGSLKKGEIVYGQKKHGDLTESIDALLSTMEAIAGTEKRVAICNIKLAIPSYMSSESVT</sequence>
<gene>
    <name evidence="1" type="ORF">DILT_LOCUS15013</name>
</gene>
<evidence type="ECO:0000313" key="1">
    <source>
        <dbReference type="EMBL" id="VDN27472.1"/>
    </source>
</evidence>
<proteinExistence type="predicted"/>
<keyword evidence="2" id="KW-1185">Reference proteome</keyword>
<dbReference type="AlphaFoldDB" id="A0A3P7Q6B9"/>
<dbReference type="InterPro" id="IPR019399">
    <property type="entry name" value="Parkin_co-regulated_protein"/>
</dbReference>
<dbReference type="PANTHER" id="PTHR21207:SF2">
    <property type="entry name" value="PARKIN COREGULATED GENE PROTEIN"/>
    <property type="match status" value="1"/>
</dbReference>
<dbReference type="Pfam" id="PF10274">
    <property type="entry name" value="ParcG"/>
    <property type="match status" value="1"/>
</dbReference>
<dbReference type="GO" id="GO:0051879">
    <property type="term" value="F:Hsp90 protein binding"/>
    <property type="evidence" value="ECO:0007669"/>
    <property type="project" value="TreeGrafter"/>
</dbReference>
<dbReference type="EMBL" id="UYRU01076892">
    <property type="protein sequence ID" value="VDN27472.1"/>
    <property type="molecule type" value="Genomic_DNA"/>
</dbReference>
<dbReference type="Proteomes" id="UP000281553">
    <property type="component" value="Unassembled WGS sequence"/>
</dbReference>
<evidence type="ECO:0000313" key="2">
    <source>
        <dbReference type="Proteomes" id="UP000281553"/>
    </source>
</evidence>
<dbReference type="PANTHER" id="PTHR21207">
    <property type="entry name" value="PARKIN COREGULATED GENE PROTEIN PARK2 COREGULATED"/>
    <property type="match status" value="1"/>
</dbReference>
<organism evidence="1 2">
    <name type="scientific">Dibothriocephalus latus</name>
    <name type="common">Fish tapeworm</name>
    <name type="synonym">Diphyllobothrium latum</name>
    <dbReference type="NCBI Taxonomy" id="60516"/>
    <lineage>
        <taxon>Eukaryota</taxon>
        <taxon>Metazoa</taxon>
        <taxon>Spiralia</taxon>
        <taxon>Lophotrochozoa</taxon>
        <taxon>Platyhelminthes</taxon>
        <taxon>Cestoda</taxon>
        <taxon>Eucestoda</taxon>
        <taxon>Diphyllobothriidea</taxon>
        <taxon>Diphyllobothriidae</taxon>
        <taxon>Dibothriocephalus</taxon>
    </lineage>
</organism>
<name>A0A3P7Q6B9_DIBLA</name>
<protein>
    <submittedName>
        <fullName evidence="1">Uncharacterized protein</fullName>
    </submittedName>
</protein>
<dbReference type="GO" id="GO:0030544">
    <property type="term" value="F:Hsp70 protein binding"/>
    <property type="evidence" value="ECO:0007669"/>
    <property type="project" value="TreeGrafter"/>
</dbReference>
<dbReference type="OrthoDB" id="5954824at2759"/>
<reference evidence="1 2" key="1">
    <citation type="submission" date="2018-11" db="EMBL/GenBank/DDBJ databases">
        <authorList>
            <consortium name="Pathogen Informatics"/>
        </authorList>
    </citation>
    <scope>NUCLEOTIDE SEQUENCE [LARGE SCALE GENOMIC DNA]</scope>
</reference>